<protein>
    <submittedName>
        <fullName evidence="1">Uncharacterized protein</fullName>
    </submittedName>
</protein>
<evidence type="ECO:0000313" key="1">
    <source>
        <dbReference type="EMBL" id="VDN14547.1"/>
    </source>
</evidence>
<dbReference type="OrthoDB" id="26242at2759"/>
<proteinExistence type="predicted"/>
<dbReference type="EMBL" id="UYRU01059602">
    <property type="protein sequence ID" value="VDN14547.1"/>
    <property type="molecule type" value="Genomic_DNA"/>
</dbReference>
<accession>A0A3P7LS66</accession>
<reference evidence="1 2" key="1">
    <citation type="submission" date="2018-11" db="EMBL/GenBank/DDBJ databases">
        <authorList>
            <consortium name="Pathogen Informatics"/>
        </authorList>
    </citation>
    <scope>NUCLEOTIDE SEQUENCE [LARGE SCALE GENOMIC DNA]</scope>
</reference>
<name>A0A3P7LS66_DIBLA</name>
<evidence type="ECO:0000313" key="2">
    <source>
        <dbReference type="Proteomes" id="UP000281553"/>
    </source>
</evidence>
<dbReference type="AlphaFoldDB" id="A0A3P7LS66"/>
<sequence>MLAEPSGARGFLLLVTNADWAARRINTQVFNAYASAGYANVADLKARVIESWKAITDSLVDRYVHVRGGWLCAPFRTLPPSRQSEDTHPDPSTMESMVSAAMCNLSHVHSELVLVLGVPVGGSATNNASSRLAQFCASSPTYPEEVALPSYCRMQPILQLICAKLADAVQQRCKVNKWLLSSACHIHSYWTPVPRSPPVFRLVCKEKSECQLSMSEDRYQARKDLLALWIRFLVHP</sequence>
<gene>
    <name evidence="1" type="ORF">DILT_LOCUS10378</name>
</gene>
<dbReference type="Proteomes" id="UP000281553">
    <property type="component" value="Unassembled WGS sequence"/>
</dbReference>
<organism evidence="1 2">
    <name type="scientific">Dibothriocephalus latus</name>
    <name type="common">Fish tapeworm</name>
    <name type="synonym">Diphyllobothrium latum</name>
    <dbReference type="NCBI Taxonomy" id="60516"/>
    <lineage>
        <taxon>Eukaryota</taxon>
        <taxon>Metazoa</taxon>
        <taxon>Spiralia</taxon>
        <taxon>Lophotrochozoa</taxon>
        <taxon>Platyhelminthes</taxon>
        <taxon>Cestoda</taxon>
        <taxon>Eucestoda</taxon>
        <taxon>Diphyllobothriidea</taxon>
        <taxon>Diphyllobothriidae</taxon>
        <taxon>Dibothriocephalus</taxon>
    </lineage>
</organism>
<keyword evidence="2" id="KW-1185">Reference proteome</keyword>